<evidence type="ECO:0000313" key="3">
    <source>
        <dbReference type="Proteomes" id="UP000256964"/>
    </source>
</evidence>
<dbReference type="OrthoDB" id="94039at2759"/>
<feature type="domain" description="AB hydrolase-1" evidence="1">
    <location>
        <begin position="44"/>
        <end position="325"/>
    </location>
</feature>
<evidence type="ECO:0000259" key="1">
    <source>
        <dbReference type="Pfam" id="PF12697"/>
    </source>
</evidence>
<name>A0A371CPZ9_9APHY</name>
<dbReference type="Pfam" id="PF12697">
    <property type="entry name" value="Abhydrolase_6"/>
    <property type="match status" value="1"/>
</dbReference>
<dbReference type="SUPFAM" id="SSF53474">
    <property type="entry name" value="alpha/beta-Hydrolases"/>
    <property type="match status" value="1"/>
</dbReference>
<dbReference type="AlphaFoldDB" id="A0A371CPZ9"/>
<evidence type="ECO:0000313" key="2">
    <source>
        <dbReference type="EMBL" id="RDX42370.1"/>
    </source>
</evidence>
<proteinExistence type="predicted"/>
<sequence>MVALEATDFTLPGPPQDGGLTLALTRFRASDPPEVETHGERLSILFIHGISYHKETWLPTVERLFELQSQAINSNFVIAEAWVLDGANHGRAAILNETKLLSKPESIAPYEMARTIVTVFESGLIEGTSLVGIAHSASTPVLTLSTLGYEGNKLPYSRMILVEPPMLTRELLAKVAKKGKVWEIMTEIAKARKDIWPSREAAREWMAKRPPWSAWDPRCLELFVKHGLRDLPTAVYPDRKDGVTLCCTRDQEALSYSYGGDEGIAAIDRLEELCKAIPVHVIYGGNADIIPEFVRTAFLRTKQCQNIASVTTIPGAGHLVVEEDPTSLGLAIWGALHDSASKSRL</sequence>
<reference evidence="2 3" key="1">
    <citation type="journal article" date="2018" name="Biotechnol. Biofuels">
        <title>Integrative visual omics of the white-rot fungus Polyporus brumalis exposes the biotechnological potential of its oxidative enzymes for delignifying raw plant biomass.</title>
        <authorList>
            <person name="Miyauchi S."/>
            <person name="Rancon A."/>
            <person name="Drula E."/>
            <person name="Hage H."/>
            <person name="Chaduli D."/>
            <person name="Favel A."/>
            <person name="Grisel S."/>
            <person name="Henrissat B."/>
            <person name="Herpoel-Gimbert I."/>
            <person name="Ruiz-Duenas F.J."/>
            <person name="Chevret D."/>
            <person name="Hainaut M."/>
            <person name="Lin J."/>
            <person name="Wang M."/>
            <person name="Pangilinan J."/>
            <person name="Lipzen A."/>
            <person name="Lesage-Meessen L."/>
            <person name="Navarro D."/>
            <person name="Riley R."/>
            <person name="Grigoriev I.V."/>
            <person name="Zhou S."/>
            <person name="Raouche S."/>
            <person name="Rosso M.N."/>
        </authorList>
    </citation>
    <scope>NUCLEOTIDE SEQUENCE [LARGE SCALE GENOMIC DNA]</scope>
    <source>
        <strain evidence="2 3">BRFM 1820</strain>
    </source>
</reference>
<dbReference type="EMBL" id="KZ857486">
    <property type="protein sequence ID" value="RDX42370.1"/>
    <property type="molecule type" value="Genomic_DNA"/>
</dbReference>
<dbReference type="InterPro" id="IPR029058">
    <property type="entry name" value="AB_hydrolase_fold"/>
</dbReference>
<dbReference type="Proteomes" id="UP000256964">
    <property type="component" value="Unassembled WGS sequence"/>
</dbReference>
<keyword evidence="3" id="KW-1185">Reference proteome</keyword>
<accession>A0A371CPZ9</accession>
<protein>
    <submittedName>
        <fullName evidence="2">Alpha/beta-hydrolase</fullName>
    </submittedName>
</protein>
<organism evidence="2 3">
    <name type="scientific">Lentinus brumalis</name>
    <dbReference type="NCBI Taxonomy" id="2498619"/>
    <lineage>
        <taxon>Eukaryota</taxon>
        <taxon>Fungi</taxon>
        <taxon>Dikarya</taxon>
        <taxon>Basidiomycota</taxon>
        <taxon>Agaricomycotina</taxon>
        <taxon>Agaricomycetes</taxon>
        <taxon>Polyporales</taxon>
        <taxon>Polyporaceae</taxon>
        <taxon>Lentinus</taxon>
    </lineage>
</organism>
<dbReference type="InterPro" id="IPR000073">
    <property type="entry name" value="AB_hydrolase_1"/>
</dbReference>
<gene>
    <name evidence="2" type="ORF">OH76DRAFT_1458821</name>
</gene>
<dbReference type="Gene3D" id="3.40.50.1820">
    <property type="entry name" value="alpha/beta hydrolase"/>
    <property type="match status" value="1"/>
</dbReference>